<sequence>MPEPERHPGPPVASGPVLGALAVVLAAFAVAVVPLARQAQLALVSGVGPAQLGAVGAMALGTVLLVIGSIAVRGRTLIGVAGGVAAVHFLLLAAATVARLGLGGAPGGTVADVGALLALAIAATAAGLALVGARAASSAAELGIRRVALVLAVGAAAVLALSELPGLVAALGYGAASALSTVVVWTRALAMVLAVLLVARAARGGRGARPVAVVAALLAAALAAEAALGVREWSGVAFAAAVVAALCWAAVAVIAVRLGIVAGPAAGGRPRS</sequence>
<keyword evidence="3" id="KW-1185">Reference proteome</keyword>
<name>A0ABY4AWM0_9MICO</name>
<gene>
    <name evidence="2" type="ORF">MTP13_07360</name>
</gene>
<keyword evidence="1" id="KW-1133">Transmembrane helix</keyword>
<feature type="transmembrane region" description="Helical" evidence="1">
    <location>
        <begin position="48"/>
        <end position="70"/>
    </location>
</feature>
<feature type="transmembrane region" description="Helical" evidence="1">
    <location>
        <begin position="147"/>
        <end position="172"/>
    </location>
</feature>
<protein>
    <submittedName>
        <fullName evidence="2">Uncharacterized protein</fullName>
    </submittedName>
</protein>
<keyword evidence="1" id="KW-0812">Transmembrane</keyword>
<feature type="transmembrane region" description="Helical" evidence="1">
    <location>
        <begin position="77"/>
        <end position="101"/>
    </location>
</feature>
<evidence type="ECO:0000313" key="3">
    <source>
        <dbReference type="Proteomes" id="UP000831304"/>
    </source>
</evidence>
<dbReference type="Proteomes" id="UP000831304">
    <property type="component" value="Chromosome"/>
</dbReference>
<evidence type="ECO:0000313" key="2">
    <source>
        <dbReference type="EMBL" id="UOE27587.1"/>
    </source>
</evidence>
<keyword evidence="1" id="KW-0472">Membrane</keyword>
<organism evidence="2 3">
    <name type="scientific">Agromyces soli</name>
    <dbReference type="NCBI Taxonomy" id="659012"/>
    <lineage>
        <taxon>Bacteria</taxon>
        <taxon>Bacillati</taxon>
        <taxon>Actinomycetota</taxon>
        <taxon>Actinomycetes</taxon>
        <taxon>Micrococcales</taxon>
        <taxon>Microbacteriaceae</taxon>
        <taxon>Agromyces</taxon>
    </lineage>
</organism>
<dbReference type="RefSeq" id="WP_243570417.1">
    <property type="nucleotide sequence ID" value="NZ_BAAARD010000001.1"/>
</dbReference>
<accession>A0ABY4AWM0</accession>
<dbReference type="EMBL" id="CP094533">
    <property type="protein sequence ID" value="UOE27587.1"/>
    <property type="molecule type" value="Genomic_DNA"/>
</dbReference>
<feature type="transmembrane region" description="Helical" evidence="1">
    <location>
        <begin position="113"/>
        <end position="135"/>
    </location>
</feature>
<feature type="transmembrane region" description="Helical" evidence="1">
    <location>
        <begin position="211"/>
        <end position="230"/>
    </location>
</feature>
<proteinExistence type="predicted"/>
<evidence type="ECO:0000256" key="1">
    <source>
        <dbReference type="SAM" id="Phobius"/>
    </source>
</evidence>
<feature type="transmembrane region" description="Helical" evidence="1">
    <location>
        <begin position="178"/>
        <end position="199"/>
    </location>
</feature>
<feature type="transmembrane region" description="Helical" evidence="1">
    <location>
        <begin position="12"/>
        <end position="36"/>
    </location>
</feature>
<reference evidence="2 3" key="1">
    <citation type="submission" date="2022-03" db="EMBL/GenBank/DDBJ databases">
        <title>Agromyces sp. isolated from the gut of P. brevitarsis seulensis larvae.</title>
        <authorList>
            <person name="Won M."/>
            <person name="Kwon S.-W."/>
        </authorList>
    </citation>
    <scope>NUCLEOTIDE SEQUENCE [LARGE SCALE GENOMIC DNA]</scope>
    <source>
        <strain evidence="2 3">KACC 16215</strain>
    </source>
</reference>
<feature type="transmembrane region" description="Helical" evidence="1">
    <location>
        <begin position="236"/>
        <end position="262"/>
    </location>
</feature>